<evidence type="ECO:0000313" key="2">
    <source>
        <dbReference type="Proteomes" id="UP000499080"/>
    </source>
</evidence>
<dbReference type="OrthoDB" id="9884289at2759"/>
<reference evidence="1 2" key="1">
    <citation type="journal article" date="2019" name="Sci. Rep.">
        <title>Orb-weaving spider Araneus ventricosus genome elucidates the spidroin gene catalogue.</title>
        <authorList>
            <person name="Kono N."/>
            <person name="Nakamura H."/>
            <person name="Ohtoshi R."/>
            <person name="Moran D.A.P."/>
            <person name="Shinohara A."/>
            <person name="Yoshida Y."/>
            <person name="Fujiwara M."/>
            <person name="Mori M."/>
            <person name="Tomita M."/>
            <person name="Arakawa K."/>
        </authorList>
    </citation>
    <scope>NUCLEOTIDE SEQUENCE [LARGE SCALE GENOMIC DNA]</scope>
</reference>
<protein>
    <submittedName>
        <fullName evidence="1">Uncharacterized protein</fullName>
    </submittedName>
</protein>
<dbReference type="AlphaFoldDB" id="A0A4Y2GY14"/>
<keyword evidence="2" id="KW-1185">Reference proteome</keyword>
<dbReference type="EMBL" id="BGPR01001572">
    <property type="protein sequence ID" value="GBM57004.1"/>
    <property type="molecule type" value="Genomic_DNA"/>
</dbReference>
<accession>A0A4Y2GY14</accession>
<gene>
    <name evidence="1" type="ORF">AVEN_146034_1</name>
</gene>
<sequence length="136" mass="15487">MFLTSLTWSGLVFSTRLPVSDNSETVLITQKSNKPKEGNLNACLNRLFNSLNPARVRIAAPQKLKQIFVHETRMKSSLSLQKFQEDDTQVWAINSQQRKELLFSRKIHSGAQNRLSPASVEWGGLRRIRAHRVKGT</sequence>
<name>A0A4Y2GY14_ARAVE</name>
<organism evidence="1 2">
    <name type="scientific">Araneus ventricosus</name>
    <name type="common">Orbweaver spider</name>
    <name type="synonym">Epeira ventricosa</name>
    <dbReference type="NCBI Taxonomy" id="182803"/>
    <lineage>
        <taxon>Eukaryota</taxon>
        <taxon>Metazoa</taxon>
        <taxon>Ecdysozoa</taxon>
        <taxon>Arthropoda</taxon>
        <taxon>Chelicerata</taxon>
        <taxon>Arachnida</taxon>
        <taxon>Araneae</taxon>
        <taxon>Araneomorphae</taxon>
        <taxon>Entelegynae</taxon>
        <taxon>Araneoidea</taxon>
        <taxon>Araneidae</taxon>
        <taxon>Araneus</taxon>
    </lineage>
</organism>
<dbReference type="Proteomes" id="UP000499080">
    <property type="component" value="Unassembled WGS sequence"/>
</dbReference>
<proteinExistence type="predicted"/>
<evidence type="ECO:0000313" key="1">
    <source>
        <dbReference type="EMBL" id="GBM57004.1"/>
    </source>
</evidence>
<comment type="caution">
    <text evidence="1">The sequence shown here is derived from an EMBL/GenBank/DDBJ whole genome shotgun (WGS) entry which is preliminary data.</text>
</comment>